<dbReference type="SMART" id="SM00680">
    <property type="entry name" value="CLIP"/>
    <property type="match status" value="1"/>
</dbReference>
<feature type="compositionally biased region" description="Basic residues" evidence="11">
    <location>
        <begin position="120"/>
        <end position="130"/>
    </location>
</feature>
<evidence type="ECO:0000256" key="2">
    <source>
        <dbReference type="ARBA" id="ARBA00022525"/>
    </source>
</evidence>
<dbReference type="InterPro" id="IPR009003">
    <property type="entry name" value="Peptidase_S1_PA"/>
</dbReference>
<feature type="domain" description="Clip" evidence="13">
    <location>
        <begin position="59"/>
        <end position="104"/>
    </location>
</feature>
<evidence type="ECO:0000313" key="14">
    <source>
        <dbReference type="EMBL" id="KAG8187278.1"/>
    </source>
</evidence>
<keyword evidence="6 9" id="KW-0720">Serine protease</keyword>
<protein>
    <recommendedName>
        <fullName evidence="10">CLIP domain-containing serine protease</fullName>
        <ecNumber evidence="9">3.4.21.-</ecNumber>
    </recommendedName>
</protein>
<dbReference type="GO" id="GO:0005576">
    <property type="term" value="C:extracellular region"/>
    <property type="evidence" value="ECO:0007669"/>
    <property type="project" value="UniProtKB-SubCell"/>
</dbReference>
<dbReference type="InterPro" id="IPR022700">
    <property type="entry name" value="CLIP"/>
</dbReference>
<keyword evidence="4" id="KW-0732">Signal</keyword>
<comment type="similarity">
    <text evidence="8 10">Belongs to the peptidase S1 family. CLIP subfamily.</text>
</comment>
<evidence type="ECO:0000256" key="5">
    <source>
        <dbReference type="ARBA" id="ARBA00022801"/>
    </source>
</evidence>
<dbReference type="SMART" id="SM00020">
    <property type="entry name" value="Tryp_SPc"/>
    <property type="match status" value="1"/>
</dbReference>
<dbReference type="GO" id="GO:0004252">
    <property type="term" value="F:serine-type endopeptidase activity"/>
    <property type="evidence" value="ECO:0007669"/>
    <property type="project" value="UniProtKB-UniRule"/>
</dbReference>
<feature type="region of interest" description="Disordered" evidence="11">
    <location>
        <begin position="120"/>
        <end position="174"/>
    </location>
</feature>
<dbReference type="PROSITE" id="PS00134">
    <property type="entry name" value="TRYPSIN_HIS"/>
    <property type="match status" value="1"/>
</dbReference>
<dbReference type="PANTHER" id="PTHR24252:SF7">
    <property type="entry name" value="HYALIN"/>
    <property type="match status" value="1"/>
</dbReference>
<accession>A0AAV6UTW4</accession>
<comment type="subcellular location">
    <subcellularLocation>
        <location evidence="1 10">Secreted</location>
    </subcellularLocation>
</comment>
<dbReference type="PROSITE" id="PS50240">
    <property type="entry name" value="TRYPSIN_DOM"/>
    <property type="match status" value="1"/>
</dbReference>
<dbReference type="Pfam" id="PF12032">
    <property type="entry name" value="CLIP"/>
    <property type="match status" value="1"/>
</dbReference>
<evidence type="ECO:0000256" key="4">
    <source>
        <dbReference type="ARBA" id="ARBA00022729"/>
    </source>
</evidence>
<feature type="compositionally biased region" description="Low complexity" evidence="11">
    <location>
        <begin position="148"/>
        <end position="170"/>
    </location>
</feature>
<evidence type="ECO:0000256" key="8">
    <source>
        <dbReference type="ARBA" id="ARBA00024195"/>
    </source>
</evidence>
<dbReference type="PANTHER" id="PTHR24252">
    <property type="entry name" value="ACROSIN-RELATED"/>
    <property type="match status" value="1"/>
</dbReference>
<feature type="domain" description="Peptidase S1" evidence="12">
    <location>
        <begin position="189"/>
        <end position="437"/>
    </location>
</feature>
<dbReference type="FunFam" id="2.40.10.10:FF:000015">
    <property type="entry name" value="Atrial natriuretic peptide-converting enzyme"/>
    <property type="match status" value="1"/>
</dbReference>
<dbReference type="PROSITE" id="PS51888">
    <property type="entry name" value="CLIP"/>
    <property type="match status" value="1"/>
</dbReference>
<dbReference type="InterPro" id="IPR038565">
    <property type="entry name" value="CLIP_sf"/>
</dbReference>
<organism evidence="14 15">
    <name type="scientific">Oedothorax gibbosus</name>
    <dbReference type="NCBI Taxonomy" id="931172"/>
    <lineage>
        <taxon>Eukaryota</taxon>
        <taxon>Metazoa</taxon>
        <taxon>Ecdysozoa</taxon>
        <taxon>Arthropoda</taxon>
        <taxon>Chelicerata</taxon>
        <taxon>Arachnida</taxon>
        <taxon>Araneae</taxon>
        <taxon>Araneomorphae</taxon>
        <taxon>Entelegynae</taxon>
        <taxon>Araneoidea</taxon>
        <taxon>Linyphiidae</taxon>
        <taxon>Erigoninae</taxon>
        <taxon>Oedothorax</taxon>
    </lineage>
</organism>
<evidence type="ECO:0000259" key="13">
    <source>
        <dbReference type="PROSITE" id="PS51888"/>
    </source>
</evidence>
<evidence type="ECO:0000256" key="10">
    <source>
        <dbReference type="RuleBase" id="RU366078"/>
    </source>
</evidence>
<comment type="domain">
    <text evidence="10">The clip domain consists of 35-55 residues which are 'knitted' together usually by 3 conserved disulfide bonds forming a clip-like compact structure.</text>
</comment>
<dbReference type="InterPro" id="IPR001254">
    <property type="entry name" value="Trypsin_dom"/>
</dbReference>
<evidence type="ECO:0000256" key="3">
    <source>
        <dbReference type="ARBA" id="ARBA00022670"/>
    </source>
</evidence>
<dbReference type="SUPFAM" id="SSF50494">
    <property type="entry name" value="Trypsin-like serine proteases"/>
    <property type="match status" value="1"/>
</dbReference>
<keyword evidence="15" id="KW-1185">Reference proteome</keyword>
<evidence type="ECO:0000256" key="11">
    <source>
        <dbReference type="SAM" id="MobiDB-lite"/>
    </source>
</evidence>
<keyword evidence="5 9" id="KW-0378">Hydrolase</keyword>
<dbReference type="InterPro" id="IPR033116">
    <property type="entry name" value="TRYPSIN_SER"/>
</dbReference>
<dbReference type="PROSITE" id="PS00135">
    <property type="entry name" value="TRYPSIN_SER"/>
    <property type="match status" value="1"/>
</dbReference>
<gene>
    <name evidence="14" type="ORF">JTE90_019167</name>
</gene>
<dbReference type="Proteomes" id="UP000827092">
    <property type="component" value="Unassembled WGS sequence"/>
</dbReference>
<proteinExistence type="inferred from homology"/>
<dbReference type="Gene3D" id="2.40.10.10">
    <property type="entry name" value="Trypsin-like serine proteases"/>
    <property type="match status" value="1"/>
</dbReference>
<dbReference type="Pfam" id="PF00089">
    <property type="entry name" value="Trypsin"/>
    <property type="match status" value="1"/>
</dbReference>
<comment type="caution">
    <text evidence="14">The sequence shown here is derived from an EMBL/GenBank/DDBJ whole genome shotgun (WGS) entry which is preliminary data.</text>
</comment>
<evidence type="ECO:0000256" key="1">
    <source>
        <dbReference type="ARBA" id="ARBA00004613"/>
    </source>
</evidence>
<dbReference type="EMBL" id="JAFNEN010000275">
    <property type="protein sequence ID" value="KAG8187278.1"/>
    <property type="molecule type" value="Genomic_DNA"/>
</dbReference>
<evidence type="ECO:0000256" key="9">
    <source>
        <dbReference type="RuleBase" id="RU363034"/>
    </source>
</evidence>
<dbReference type="InterPro" id="IPR043504">
    <property type="entry name" value="Peptidase_S1_PA_chymotrypsin"/>
</dbReference>
<dbReference type="InterPro" id="IPR018114">
    <property type="entry name" value="TRYPSIN_HIS"/>
</dbReference>
<dbReference type="Gene3D" id="3.30.1640.30">
    <property type="match status" value="1"/>
</dbReference>
<dbReference type="CDD" id="cd00190">
    <property type="entry name" value="Tryp_SPc"/>
    <property type="match status" value="1"/>
</dbReference>
<dbReference type="PRINTS" id="PR00722">
    <property type="entry name" value="CHYMOTRYPSIN"/>
</dbReference>
<evidence type="ECO:0000259" key="12">
    <source>
        <dbReference type="PROSITE" id="PS50240"/>
    </source>
</evidence>
<sequence>MRRADVSFHSGLSTRIQEPVMRLTKVLQVLLFLACAAISFGRRRRQIVFEDDDRNPSSDCSTPSRLPGQCIRWSRCPALRGINNWSRLQPHVCGFSGSEPSVCCPIDDNVDLRIDSTTTRRPRTTRRRTTTRVTSPVTRGISTTTPSTRAIVTTRRPTTTSTRQRTTNVTKPRFLPESCGENLMSDMRVVGLKDAEKGRWPWMAVVFIEKRGGNWSPDCGGALVTNRHVITAAHCVVSGRGSTTMNPRQLRVRLGAHDLRLDNEPGAIDVGVDVIRRHEQFDPRTYKNDIAVLRLSRSVQFTDIIKPVCLPYDSLTTADDLMTRMVWITGFGTSFNGAASNVLMEVIFDVTDQEECRRAYERELNITDVYLCAGTADGSKDSCQGDSGGPLVSFDKESSRYYLVGVVSFGKLCAQPGYPGVYTRVTKYLDWLQTNLAD</sequence>
<reference evidence="14 15" key="1">
    <citation type="journal article" date="2022" name="Nat. Ecol. Evol.">
        <title>A masculinizing supergene underlies an exaggerated male reproductive morph in a spider.</title>
        <authorList>
            <person name="Hendrickx F."/>
            <person name="De Corte Z."/>
            <person name="Sonet G."/>
            <person name="Van Belleghem S.M."/>
            <person name="Kostlbacher S."/>
            <person name="Vangestel C."/>
        </authorList>
    </citation>
    <scope>NUCLEOTIDE SEQUENCE [LARGE SCALE GENOMIC DNA]</scope>
    <source>
        <strain evidence="14">W744_W776</strain>
    </source>
</reference>
<keyword evidence="2 10" id="KW-0964">Secreted</keyword>
<keyword evidence="7" id="KW-1015">Disulfide bond</keyword>
<dbReference type="EC" id="3.4.21.-" evidence="9"/>
<dbReference type="GO" id="GO:0006508">
    <property type="term" value="P:proteolysis"/>
    <property type="evidence" value="ECO:0007669"/>
    <property type="project" value="UniProtKB-KW"/>
</dbReference>
<keyword evidence="3 9" id="KW-0645">Protease</keyword>
<evidence type="ECO:0000256" key="7">
    <source>
        <dbReference type="ARBA" id="ARBA00023157"/>
    </source>
</evidence>
<dbReference type="AlphaFoldDB" id="A0AAV6UTW4"/>
<evidence type="ECO:0000313" key="15">
    <source>
        <dbReference type="Proteomes" id="UP000827092"/>
    </source>
</evidence>
<dbReference type="InterPro" id="IPR001314">
    <property type="entry name" value="Peptidase_S1A"/>
</dbReference>
<name>A0AAV6UTW4_9ARAC</name>
<evidence type="ECO:0000256" key="6">
    <source>
        <dbReference type="ARBA" id="ARBA00022825"/>
    </source>
</evidence>